<evidence type="ECO:0000313" key="1">
    <source>
        <dbReference type="EMBL" id="QHU23449.1"/>
    </source>
</evidence>
<dbReference type="EMBL" id="MN741029">
    <property type="protein sequence ID" value="QHU23449.1"/>
    <property type="molecule type" value="Genomic_DNA"/>
</dbReference>
<dbReference type="AlphaFoldDB" id="A0A6C0L0U1"/>
<proteinExistence type="predicted"/>
<protein>
    <submittedName>
        <fullName evidence="1">Uncharacterized protein</fullName>
    </submittedName>
</protein>
<organism evidence="1">
    <name type="scientific">viral metagenome</name>
    <dbReference type="NCBI Taxonomy" id="1070528"/>
    <lineage>
        <taxon>unclassified sequences</taxon>
        <taxon>metagenomes</taxon>
        <taxon>organismal metagenomes</taxon>
    </lineage>
</organism>
<reference evidence="1" key="1">
    <citation type="journal article" date="2020" name="Nature">
        <title>Giant virus diversity and host interactions through global metagenomics.</title>
        <authorList>
            <person name="Schulz F."/>
            <person name="Roux S."/>
            <person name="Paez-Espino D."/>
            <person name="Jungbluth S."/>
            <person name="Walsh D.A."/>
            <person name="Denef V.J."/>
            <person name="McMahon K.D."/>
            <person name="Konstantinidis K.T."/>
            <person name="Eloe-Fadrosh E.A."/>
            <person name="Kyrpides N.C."/>
            <person name="Woyke T."/>
        </authorList>
    </citation>
    <scope>NUCLEOTIDE SEQUENCE</scope>
    <source>
        <strain evidence="1">GVMAG-S-ERX555907-94</strain>
    </source>
</reference>
<sequence length="142" mass="17356">MSCFWDTLFRNINHKPRSFYVIDYYAKKEYDLIDYYKKVPKNIQELCLLFKEKNKLTKHVMCNGEQITEKQMKENYEHVKNYDTKTMNSGYLCSTFDPFLFLTSELFEVKVINNYMTFQVVYENRNKNNYEIIVNNNDSHMW</sequence>
<name>A0A6C0L0U1_9ZZZZ</name>
<accession>A0A6C0L0U1</accession>